<evidence type="ECO:0000313" key="2">
    <source>
        <dbReference type="EMBL" id="RYR03111.1"/>
    </source>
</evidence>
<organism evidence="2 3">
    <name type="scientific">Arachis hypogaea</name>
    <name type="common">Peanut</name>
    <dbReference type="NCBI Taxonomy" id="3818"/>
    <lineage>
        <taxon>Eukaryota</taxon>
        <taxon>Viridiplantae</taxon>
        <taxon>Streptophyta</taxon>
        <taxon>Embryophyta</taxon>
        <taxon>Tracheophyta</taxon>
        <taxon>Spermatophyta</taxon>
        <taxon>Magnoliopsida</taxon>
        <taxon>eudicotyledons</taxon>
        <taxon>Gunneridae</taxon>
        <taxon>Pentapetalae</taxon>
        <taxon>rosids</taxon>
        <taxon>fabids</taxon>
        <taxon>Fabales</taxon>
        <taxon>Fabaceae</taxon>
        <taxon>Papilionoideae</taxon>
        <taxon>50 kb inversion clade</taxon>
        <taxon>dalbergioids sensu lato</taxon>
        <taxon>Dalbergieae</taxon>
        <taxon>Pterocarpus clade</taxon>
        <taxon>Arachis</taxon>
    </lineage>
</organism>
<keyword evidence="1" id="KW-0472">Membrane</keyword>
<comment type="caution">
    <text evidence="2">The sequence shown here is derived from an EMBL/GenBank/DDBJ whole genome shotgun (WGS) entry which is preliminary data.</text>
</comment>
<dbReference type="AlphaFoldDB" id="A0A444YMG2"/>
<protein>
    <submittedName>
        <fullName evidence="2">Uncharacterized protein</fullName>
    </submittedName>
</protein>
<keyword evidence="1" id="KW-0812">Transmembrane</keyword>
<proteinExistence type="predicted"/>
<sequence>MPAPRNIMAVNTGRLLLRDLKNNAEDDSPATKKPKSEKFPLNRCQFAAVIAIFFLFATGLLYLPHHARLRVWLHQAPLHPFQSLSPQVN</sequence>
<dbReference type="STRING" id="3818.A0A444YMG2"/>
<feature type="transmembrane region" description="Helical" evidence="1">
    <location>
        <begin position="45"/>
        <end position="63"/>
    </location>
</feature>
<keyword evidence="1" id="KW-1133">Transmembrane helix</keyword>
<gene>
    <name evidence="2" type="ORF">Ahy_B06g081940</name>
</gene>
<evidence type="ECO:0000256" key="1">
    <source>
        <dbReference type="SAM" id="Phobius"/>
    </source>
</evidence>
<evidence type="ECO:0000313" key="3">
    <source>
        <dbReference type="Proteomes" id="UP000289738"/>
    </source>
</evidence>
<dbReference type="Proteomes" id="UP000289738">
    <property type="component" value="Chromosome B06"/>
</dbReference>
<keyword evidence="3" id="KW-1185">Reference proteome</keyword>
<name>A0A444YMG2_ARAHY</name>
<reference evidence="2 3" key="1">
    <citation type="submission" date="2019-01" db="EMBL/GenBank/DDBJ databases">
        <title>Sequencing of cultivated peanut Arachis hypogaea provides insights into genome evolution and oil improvement.</title>
        <authorList>
            <person name="Chen X."/>
        </authorList>
    </citation>
    <scope>NUCLEOTIDE SEQUENCE [LARGE SCALE GENOMIC DNA]</scope>
    <source>
        <strain evidence="3">cv. Fuhuasheng</strain>
        <tissue evidence="2">Leaves</tissue>
    </source>
</reference>
<dbReference type="EMBL" id="SDMP01000016">
    <property type="protein sequence ID" value="RYR03111.1"/>
    <property type="molecule type" value="Genomic_DNA"/>
</dbReference>
<accession>A0A444YMG2</accession>